<dbReference type="GO" id="GO:0000462">
    <property type="term" value="P:maturation of SSU-rRNA from tricistronic rRNA transcript (SSU-rRNA, 5.8S rRNA, LSU-rRNA)"/>
    <property type="evidence" value="ECO:0007669"/>
    <property type="project" value="InterPro"/>
</dbReference>
<keyword evidence="6" id="KW-1185">Reference proteome</keyword>
<dbReference type="AlphaFoldDB" id="A0AAE0C957"/>
<evidence type="ECO:0000256" key="2">
    <source>
        <dbReference type="ARBA" id="ARBA00011022"/>
    </source>
</evidence>
<dbReference type="GO" id="GO:0005730">
    <property type="term" value="C:nucleolus"/>
    <property type="evidence" value="ECO:0007669"/>
    <property type="project" value="UniProtKB-SubCell"/>
</dbReference>
<feature type="region of interest" description="Disordered" evidence="4">
    <location>
        <begin position="158"/>
        <end position="193"/>
    </location>
</feature>
<dbReference type="GO" id="GO:0030688">
    <property type="term" value="C:preribosome, small subunit precursor"/>
    <property type="evidence" value="ECO:0007669"/>
    <property type="project" value="InterPro"/>
</dbReference>
<evidence type="ECO:0000313" key="5">
    <source>
        <dbReference type="EMBL" id="KAK3250741.1"/>
    </source>
</evidence>
<dbReference type="EMBL" id="LGRX02026526">
    <property type="protein sequence ID" value="KAK3250741.1"/>
    <property type="molecule type" value="Genomic_DNA"/>
</dbReference>
<comment type="subcellular location">
    <subcellularLocation>
        <location evidence="1">Nucleus</location>
        <location evidence="1">Nucleolus</location>
    </subcellularLocation>
</comment>
<dbReference type="GO" id="GO:0030686">
    <property type="term" value="C:90S preribosome"/>
    <property type="evidence" value="ECO:0007669"/>
    <property type="project" value="InterPro"/>
</dbReference>
<comment type="caution">
    <text evidence="5">The sequence shown here is derived from an EMBL/GenBank/DDBJ whole genome shotgun (WGS) entry which is preliminary data.</text>
</comment>
<dbReference type="Proteomes" id="UP001190700">
    <property type="component" value="Unassembled WGS sequence"/>
</dbReference>
<protein>
    <recommendedName>
        <fullName evidence="7">Ribosome biogenesis protein SLX9</fullName>
    </recommendedName>
</protein>
<keyword evidence="3" id="KW-0539">Nucleus</keyword>
<comment type="similarity">
    <text evidence="2">Belongs to the SLX9 family.</text>
</comment>
<gene>
    <name evidence="5" type="ORF">CYMTET_39901</name>
</gene>
<evidence type="ECO:0000256" key="3">
    <source>
        <dbReference type="ARBA" id="ARBA00023242"/>
    </source>
</evidence>
<evidence type="ECO:0000256" key="4">
    <source>
        <dbReference type="SAM" id="MobiDB-lite"/>
    </source>
</evidence>
<accession>A0AAE0C957</accession>
<reference evidence="5 6" key="1">
    <citation type="journal article" date="2015" name="Genome Biol. Evol.">
        <title>Comparative Genomics of a Bacterivorous Green Alga Reveals Evolutionary Causalities and Consequences of Phago-Mixotrophic Mode of Nutrition.</title>
        <authorList>
            <person name="Burns J.A."/>
            <person name="Paasch A."/>
            <person name="Narechania A."/>
            <person name="Kim E."/>
        </authorList>
    </citation>
    <scope>NUCLEOTIDE SEQUENCE [LARGE SCALE GENOMIC DNA]</scope>
    <source>
        <strain evidence="5 6">PLY_AMNH</strain>
    </source>
</reference>
<evidence type="ECO:0000313" key="6">
    <source>
        <dbReference type="Proteomes" id="UP001190700"/>
    </source>
</evidence>
<name>A0AAE0C957_9CHLO</name>
<dbReference type="PANTHER" id="PTHR31109:SF2">
    <property type="entry name" value="RIBOSOME BIOGENESIS PROTEIN SLX9 HOMOLOG"/>
    <property type="match status" value="1"/>
</dbReference>
<sequence>MVKRRRDTKITETKHTPDVVGLARENAQILSKALSRSSSLKRKMDKQLKFTDKLQKSHDEALAAKTTLAKKRKKKKVGITLGNLRSLVDDLPDSKGAAGAGVPSLKLAPKVLRSRARTKLLTSETERMAAVLAHPTFKANPVAAITSHLQATIAATVAKAEAKARAGQGEEGHTGGNKNRRSRPKKSTHKRAA</sequence>
<feature type="compositionally biased region" description="Basic residues" evidence="4">
    <location>
        <begin position="178"/>
        <end position="193"/>
    </location>
</feature>
<evidence type="ECO:0000256" key="1">
    <source>
        <dbReference type="ARBA" id="ARBA00004604"/>
    </source>
</evidence>
<feature type="compositionally biased region" description="Basic and acidic residues" evidence="4">
    <location>
        <begin position="160"/>
        <end position="173"/>
    </location>
</feature>
<evidence type="ECO:0008006" key="7">
    <source>
        <dbReference type="Google" id="ProtNLM"/>
    </source>
</evidence>
<dbReference type="InterPro" id="IPR028160">
    <property type="entry name" value="Slx9-like"/>
</dbReference>
<proteinExistence type="inferred from homology"/>
<dbReference type="PANTHER" id="PTHR31109">
    <property type="entry name" value="PROTEIN FAM207A"/>
    <property type="match status" value="1"/>
</dbReference>
<organism evidence="5 6">
    <name type="scientific">Cymbomonas tetramitiformis</name>
    <dbReference type="NCBI Taxonomy" id="36881"/>
    <lineage>
        <taxon>Eukaryota</taxon>
        <taxon>Viridiplantae</taxon>
        <taxon>Chlorophyta</taxon>
        <taxon>Pyramimonadophyceae</taxon>
        <taxon>Pyramimonadales</taxon>
        <taxon>Pyramimonadaceae</taxon>
        <taxon>Cymbomonas</taxon>
    </lineage>
</organism>
<dbReference type="Pfam" id="PF15341">
    <property type="entry name" value="SLX9"/>
    <property type="match status" value="1"/>
</dbReference>